<feature type="region of interest" description="Disordered" evidence="1">
    <location>
        <begin position="1"/>
        <end position="20"/>
    </location>
</feature>
<organism evidence="2 3">
    <name type="scientific">Setaria viridis</name>
    <name type="common">Green bristlegrass</name>
    <name type="synonym">Setaria italica subsp. viridis</name>
    <dbReference type="NCBI Taxonomy" id="4556"/>
    <lineage>
        <taxon>Eukaryota</taxon>
        <taxon>Viridiplantae</taxon>
        <taxon>Streptophyta</taxon>
        <taxon>Embryophyta</taxon>
        <taxon>Tracheophyta</taxon>
        <taxon>Spermatophyta</taxon>
        <taxon>Magnoliopsida</taxon>
        <taxon>Liliopsida</taxon>
        <taxon>Poales</taxon>
        <taxon>Poaceae</taxon>
        <taxon>PACMAD clade</taxon>
        <taxon>Panicoideae</taxon>
        <taxon>Panicodae</taxon>
        <taxon>Paniceae</taxon>
        <taxon>Cenchrinae</taxon>
        <taxon>Setaria</taxon>
    </lineage>
</organism>
<evidence type="ECO:0000313" key="2">
    <source>
        <dbReference type="EMBL" id="TKW36905.1"/>
    </source>
</evidence>
<dbReference type="EMBL" id="CM016552">
    <property type="protein sequence ID" value="TKW36905.1"/>
    <property type="molecule type" value="Genomic_DNA"/>
</dbReference>
<sequence length="188" mass="19114">MAGGVLPSFSSNAGEPPPLTADAAVRSLFFPSCHLSPSPGGAADGGASRDTGWPLTATGAPAPGANRMREPPAQEHGAARVLRYGVRSGAAGSGRGRPGIGTAATRSEVTHSARRRAGSGAASERSRDRRSRRSYAAPAQRGGGEARSGSGSRAGCRPLRCCCSLQLLRCSCCVWSTPRLGGSDRGVK</sequence>
<gene>
    <name evidence="2" type="ORF">SEVIR_1G012350v2</name>
</gene>
<evidence type="ECO:0000256" key="1">
    <source>
        <dbReference type="SAM" id="MobiDB-lite"/>
    </source>
</evidence>
<protein>
    <submittedName>
        <fullName evidence="2">Uncharacterized protein</fullName>
    </submittedName>
</protein>
<dbReference type="AlphaFoldDB" id="A0A4U6W565"/>
<evidence type="ECO:0000313" key="3">
    <source>
        <dbReference type="Proteomes" id="UP000298652"/>
    </source>
</evidence>
<dbReference type="Proteomes" id="UP000298652">
    <property type="component" value="Chromosome 1"/>
</dbReference>
<feature type="compositionally biased region" description="Low complexity" evidence="1">
    <location>
        <begin position="36"/>
        <end position="65"/>
    </location>
</feature>
<feature type="region of interest" description="Disordered" evidence="1">
    <location>
        <begin position="31"/>
        <end position="154"/>
    </location>
</feature>
<name>A0A4U6W565_SETVI</name>
<keyword evidence="3" id="KW-1185">Reference proteome</keyword>
<dbReference type="Gramene" id="TKW36905">
    <property type="protein sequence ID" value="TKW36905"/>
    <property type="gene ID" value="SEVIR_1G012350v2"/>
</dbReference>
<proteinExistence type="predicted"/>
<accession>A0A4U6W565</accession>
<reference evidence="2" key="1">
    <citation type="submission" date="2019-03" db="EMBL/GenBank/DDBJ databases">
        <title>WGS assembly of Setaria viridis.</title>
        <authorList>
            <person name="Huang P."/>
            <person name="Jenkins J."/>
            <person name="Grimwood J."/>
            <person name="Barry K."/>
            <person name="Healey A."/>
            <person name="Mamidi S."/>
            <person name="Sreedasyam A."/>
            <person name="Shu S."/>
            <person name="Feldman M."/>
            <person name="Wu J."/>
            <person name="Yu Y."/>
            <person name="Chen C."/>
            <person name="Johnson J."/>
            <person name="Rokhsar D."/>
            <person name="Baxter I."/>
            <person name="Schmutz J."/>
            <person name="Brutnell T."/>
            <person name="Kellogg E."/>
        </authorList>
    </citation>
    <scope>NUCLEOTIDE SEQUENCE [LARGE SCALE GENOMIC DNA]</scope>
</reference>